<dbReference type="Proteomes" id="UP001162891">
    <property type="component" value="Chromosome"/>
</dbReference>
<organism evidence="4 5">
    <name type="scientific">Anaeromyxobacter oryzae</name>
    <dbReference type="NCBI Taxonomy" id="2918170"/>
    <lineage>
        <taxon>Bacteria</taxon>
        <taxon>Pseudomonadati</taxon>
        <taxon>Myxococcota</taxon>
        <taxon>Myxococcia</taxon>
        <taxon>Myxococcales</taxon>
        <taxon>Cystobacterineae</taxon>
        <taxon>Anaeromyxobacteraceae</taxon>
        <taxon>Anaeromyxobacter</taxon>
    </lineage>
</organism>
<feature type="domain" description="Fibronectin type-III" evidence="3">
    <location>
        <begin position="124"/>
        <end position="216"/>
    </location>
</feature>
<feature type="signal peptide" evidence="2">
    <location>
        <begin position="1"/>
        <end position="18"/>
    </location>
</feature>
<dbReference type="InterPro" id="IPR050964">
    <property type="entry name" value="Striated_Muscle_Regulatory"/>
</dbReference>
<name>A0ABM7WT98_9BACT</name>
<protein>
    <recommendedName>
        <fullName evidence="3">Fibronectin type-III domain-containing protein</fullName>
    </recommendedName>
</protein>
<evidence type="ECO:0000256" key="2">
    <source>
        <dbReference type="SAM" id="SignalP"/>
    </source>
</evidence>
<dbReference type="RefSeq" id="WP_248360402.1">
    <property type="nucleotide sequence ID" value="NZ_AP025591.1"/>
</dbReference>
<dbReference type="PROSITE" id="PS50853">
    <property type="entry name" value="FN3"/>
    <property type="match status" value="6"/>
</dbReference>
<feature type="domain" description="Fibronectin type-III" evidence="3">
    <location>
        <begin position="32"/>
        <end position="123"/>
    </location>
</feature>
<dbReference type="PANTHER" id="PTHR13817">
    <property type="entry name" value="TITIN"/>
    <property type="match status" value="1"/>
</dbReference>
<dbReference type="Gene3D" id="2.60.40.10">
    <property type="entry name" value="Immunoglobulins"/>
    <property type="match status" value="6"/>
</dbReference>
<keyword evidence="5" id="KW-1185">Reference proteome</keyword>
<evidence type="ECO:0000313" key="5">
    <source>
        <dbReference type="Proteomes" id="UP001162891"/>
    </source>
</evidence>
<dbReference type="SMART" id="SM00060">
    <property type="entry name" value="FN3"/>
    <property type="match status" value="6"/>
</dbReference>
<accession>A0ABM7WT98</accession>
<evidence type="ECO:0000256" key="1">
    <source>
        <dbReference type="ARBA" id="ARBA00022737"/>
    </source>
</evidence>
<dbReference type="SUPFAM" id="SSF63829">
    <property type="entry name" value="Calcium-dependent phosphotriesterase"/>
    <property type="match status" value="1"/>
</dbReference>
<feature type="domain" description="Fibronectin type-III" evidence="3">
    <location>
        <begin position="496"/>
        <end position="587"/>
    </location>
</feature>
<proteinExistence type="predicted"/>
<feature type="chain" id="PRO_5047397148" description="Fibronectin type-III domain-containing protein" evidence="2">
    <location>
        <begin position="19"/>
        <end position="877"/>
    </location>
</feature>
<feature type="domain" description="Fibronectin type-III" evidence="3">
    <location>
        <begin position="406"/>
        <end position="494"/>
    </location>
</feature>
<dbReference type="PANTHER" id="PTHR13817:SF73">
    <property type="entry name" value="FIBRONECTIN TYPE-III DOMAIN-CONTAINING PROTEIN"/>
    <property type="match status" value="1"/>
</dbReference>
<feature type="domain" description="Fibronectin type-III" evidence="3">
    <location>
        <begin position="217"/>
        <end position="309"/>
    </location>
</feature>
<dbReference type="SUPFAM" id="SSF49265">
    <property type="entry name" value="Fibronectin type III"/>
    <property type="match status" value="3"/>
</dbReference>
<dbReference type="EMBL" id="AP025591">
    <property type="protein sequence ID" value="BDG02714.1"/>
    <property type="molecule type" value="Genomic_DNA"/>
</dbReference>
<evidence type="ECO:0000313" key="4">
    <source>
        <dbReference type="EMBL" id="BDG02714.1"/>
    </source>
</evidence>
<dbReference type="InterPro" id="IPR013783">
    <property type="entry name" value="Ig-like_fold"/>
</dbReference>
<reference evidence="5" key="1">
    <citation type="journal article" date="2022" name="Int. J. Syst. Evol. Microbiol.">
        <title>Anaeromyxobacter oryzae sp. nov., Anaeromyxobacter diazotrophicus sp. nov. and Anaeromyxobacter paludicola sp. nov., isolated from paddy soils.</title>
        <authorList>
            <person name="Itoh H."/>
            <person name="Xu Z."/>
            <person name="Mise K."/>
            <person name="Masuda Y."/>
            <person name="Ushijima N."/>
            <person name="Hayakawa C."/>
            <person name="Shiratori Y."/>
            <person name="Senoo K."/>
        </authorList>
    </citation>
    <scope>NUCLEOTIDE SEQUENCE [LARGE SCALE GENOMIC DNA]</scope>
    <source>
        <strain evidence="5">Red232</strain>
    </source>
</reference>
<feature type="domain" description="Fibronectin type-III" evidence="3">
    <location>
        <begin position="310"/>
        <end position="403"/>
    </location>
</feature>
<keyword evidence="2" id="KW-0732">Signal</keyword>
<dbReference type="InterPro" id="IPR003961">
    <property type="entry name" value="FN3_dom"/>
</dbReference>
<keyword evidence="1" id="KW-0677">Repeat</keyword>
<gene>
    <name evidence="4" type="ORF">AMOR_17100</name>
</gene>
<evidence type="ECO:0000259" key="3">
    <source>
        <dbReference type="PROSITE" id="PS50853"/>
    </source>
</evidence>
<dbReference type="InterPro" id="IPR036116">
    <property type="entry name" value="FN3_sf"/>
</dbReference>
<dbReference type="CDD" id="cd00063">
    <property type="entry name" value="FN3"/>
    <property type="match status" value="3"/>
</dbReference>
<sequence>MRARLVFVVIAVSLIAACGGGSSTGGGTAPAVPAAPTSVAAAPGDGKVTVSWTGSEGATSYDLYWSTSPGVSKASGAKVPGVLSGWAVTGLANGTAYYFVVTAVSAAGESVESAAATATPVPSVPAAPTGVTAVPGDGEVVLSWTGSSGATAYDVYWSTAPNVSRTSGTKVAGAVSGGPITGLSNGTPYWFVVTAVNAGGESAESSPAASATPLPPLPAPPTNVSAVAGDGQVTVSWTASTGATSYDLYWSTSPAVSKATGTKIAGAASGSAVTGLANGTPYYFVVTAVNLAGESAESSPAASATPLPPIPAPPASVTAVAGDGKVTVSWTASSGATSYDLYWSTSPAVSKATGTRVAGATSGSAVTGLANGTTYYFVITAVNLGGASAESSPAASATPVPPVPAPPANVSAVAGVGEAIVSWTASSGATSYDLYWSTSPAVSKATGTKITGAVSGDAVTGLAIGTTYYFVVTAVNLGGESAESSPAASATPVSAAPAAPTGVTAAAGIGKATVSWTASSGATSYNVYWSTSAAVSKTNGTKVAGATSGATIAGLTASTGYFFVVTAVNAGGESAESSAASVTALPAVLGSFAYSGAGGTDMAVDSAAKRVYVSGGIGQQGLIRIDASNPSSMSQTSLSYGGGIAVDTATGRYATTSGYSAGLYVFNADDSAYDSETISGCGGSLAADPTSPGRFFVSSQCNDHIAVYDAGAKSLVANVASNGVGSSAVFDPRTRSVFQNLTPNHAVGNVLAPLVVSSAYATSTPITGFVVAADPALGHLYVDTNGGSFVVLDSTNLAASPLHTFASTYFPHVAADTALGLFYATTGNAVVAVYDATSYDALTTLTLPASVDNVQMVPGDTRLYAIAGSRLYVIEVQ</sequence>
<dbReference type="PROSITE" id="PS51257">
    <property type="entry name" value="PROKAR_LIPOPROTEIN"/>
    <property type="match status" value="1"/>
</dbReference>
<dbReference type="Pfam" id="PF00041">
    <property type="entry name" value="fn3"/>
    <property type="match status" value="6"/>
</dbReference>